<dbReference type="CDD" id="cd00383">
    <property type="entry name" value="trans_reg_C"/>
    <property type="match status" value="1"/>
</dbReference>
<keyword evidence="4" id="KW-0805">Transcription regulation</keyword>
<dbReference type="PROSITE" id="PS50110">
    <property type="entry name" value="RESPONSE_REGULATORY"/>
    <property type="match status" value="1"/>
</dbReference>
<dbReference type="Gene3D" id="3.40.50.2300">
    <property type="match status" value="1"/>
</dbReference>
<dbReference type="InterPro" id="IPR011006">
    <property type="entry name" value="CheY-like_superfamily"/>
</dbReference>
<keyword evidence="13" id="KW-1185">Reference proteome</keyword>
<evidence type="ECO:0000256" key="6">
    <source>
        <dbReference type="ARBA" id="ARBA00023163"/>
    </source>
</evidence>
<dbReference type="SMART" id="SM00862">
    <property type="entry name" value="Trans_reg_C"/>
    <property type="match status" value="1"/>
</dbReference>
<feature type="domain" description="Response regulatory" evidence="10">
    <location>
        <begin position="3"/>
        <end position="116"/>
    </location>
</feature>
<evidence type="ECO:0000259" key="11">
    <source>
        <dbReference type="PROSITE" id="PS51755"/>
    </source>
</evidence>
<evidence type="ECO:0000256" key="5">
    <source>
        <dbReference type="ARBA" id="ARBA00023125"/>
    </source>
</evidence>
<dbReference type="Pfam" id="PF00072">
    <property type="entry name" value="Response_reg"/>
    <property type="match status" value="1"/>
</dbReference>
<organism evidence="12 13">
    <name type="scientific">Fusibacter bizertensis</name>
    <dbReference type="NCBI Taxonomy" id="1488331"/>
    <lineage>
        <taxon>Bacteria</taxon>
        <taxon>Bacillati</taxon>
        <taxon>Bacillota</taxon>
        <taxon>Clostridia</taxon>
        <taxon>Eubacteriales</taxon>
        <taxon>Eubacteriales Family XII. Incertae Sedis</taxon>
        <taxon>Fusibacter</taxon>
    </lineage>
</organism>
<dbReference type="PANTHER" id="PTHR48111">
    <property type="entry name" value="REGULATOR OF RPOS"/>
    <property type="match status" value="1"/>
</dbReference>
<protein>
    <recommendedName>
        <fullName evidence="1">Stage 0 sporulation protein A homolog</fullName>
    </recommendedName>
</protein>
<keyword evidence="2 8" id="KW-0597">Phosphoprotein</keyword>
<dbReference type="EMBL" id="JARYZI010000001">
    <property type="protein sequence ID" value="MDH8676997.1"/>
    <property type="molecule type" value="Genomic_DNA"/>
</dbReference>
<dbReference type="PANTHER" id="PTHR48111:SF40">
    <property type="entry name" value="PHOSPHATE REGULON TRANSCRIPTIONAL REGULATORY PROTEIN PHOB"/>
    <property type="match status" value="1"/>
</dbReference>
<dbReference type="CDD" id="cd17574">
    <property type="entry name" value="REC_OmpR"/>
    <property type="match status" value="1"/>
</dbReference>
<name>A0ABT6N9A4_9FIRM</name>
<dbReference type="SUPFAM" id="SSF52172">
    <property type="entry name" value="CheY-like"/>
    <property type="match status" value="1"/>
</dbReference>
<gene>
    <name evidence="12" type="ORF">QE109_02495</name>
</gene>
<evidence type="ECO:0000256" key="4">
    <source>
        <dbReference type="ARBA" id="ARBA00023015"/>
    </source>
</evidence>
<evidence type="ECO:0000256" key="3">
    <source>
        <dbReference type="ARBA" id="ARBA00023012"/>
    </source>
</evidence>
<keyword evidence="5 9" id="KW-0238">DNA-binding</keyword>
<evidence type="ECO:0000256" key="1">
    <source>
        <dbReference type="ARBA" id="ARBA00018672"/>
    </source>
</evidence>
<keyword evidence="6" id="KW-0804">Transcription</keyword>
<evidence type="ECO:0000313" key="13">
    <source>
        <dbReference type="Proteomes" id="UP001158045"/>
    </source>
</evidence>
<evidence type="ECO:0000256" key="9">
    <source>
        <dbReference type="PROSITE-ProRule" id="PRU01091"/>
    </source>
</evidence>
<evidence type="ECO:0000313" key="12">
    <source>
        <dbReference type="EMBL" id="MDH8676997.1"/>
    </source>
</evidence>
<evidence type="ECO:0000256" key="7">
    <source>
        <dbReference type="ARBA" id="ARBA00024867"/>
    </source>
</evidence>
<dbReference type="InterPro" id="IPR001867">
    <property type="entry name" value="OmpR/PhoB-type_DNA-bd"/>
</dbReference>
<feature type="DNA-binding region" description="OmpR/PhoB-type" evidence="9">
    <location>
        <begin position="126"/>
        <end position="222"/>
    </location>
</feature>
<feature type="modified residue" description="4-aspartylphosphate" evidence="8">
    <location>
        <position position="52"/>
    </location>
</feature>
<comment type="caution">
    <text evidence="12">The sequence shown here is derived from an EMBL/GenBank/DDBJ whole genome shotgun (WGS) entry which is preliminary data.</text>
</comment>
<proteinExistence type="predicted"/>
<evidence type="ECO:0000256" key="2">
    <source>
        <dbReference type="ARBA" id="ARBA00022553"/>
    </source>
</evidence>
<dbReference type="Proteomes" id="UP001158045">
    <property type="component" value="Unassembled WGS sequence"/>
</dbReference>
<reference evidence="12 13" key="1">
    <citation type="submission" date="2023-04" db="EMBL/GenBank/DDBJ databases">
        <title>Fusibacter bizertensis strain WBS, isolated from littoral bottom sediments of the Arctic seas - biochemical and genomic analysis.</title>
        <authorList>
            <person name="Brioukhanov A.L."/>
        </authorList>
    </citation>
    <scope>NUCLEOTIDE SEQUENCE [LARGE SCALE GENOMIC DNA]</scope>
    <source>
        <strain evidence="12 13">WBS</strain>
    </source>
</reference>
<evidence type="ECO:0000259" key="10">
    <source>
        <dbReference type="PROSITE" id="PS50110"/>
    </source>
</evidence>
<feature type="domain" description="OmpR/PhoB-type" evidence="11">
    <location>
        <begin position="126"/>
        <end position="222"/>
    </location>
</feature>
<dbReference type="InterPro" id="IPR039420">
    <property type="entry name" value="WalR-like"/>
</dbReference>
<sequence>MSKILVIEDDLQLSEIIKDYFEMAGHDVTCAEDGAAGMAYFDRLGADLVILDVMMPHLDGWSVCRRIRKKSDCYIIFLSARTEDEDKLMGYDIGADEYITKPFSPKVLLASANALLKRQSTLKRDYDKIQYRNLVIQPNYHIAKLDDMDLNLTAKEFELLLMLAQNTGRVLKREYLIDSVWGVDYFGDGRVLDTNIKTLRKKLGAHASMIKTVIGIGYRLEVE</sequence>
<dbReference type="Pfam" id="PF00486">
    <property type="entry name" value="Trans_reg_C"/>
    <property type="match status" value="1"/>
</dbReference>
<dbReference type="Gene3D" id="1.10.10.10">
    <property type="entry name" value="Winged helix-like DNA-binding domain superfamily/Winged helix DNA-binding domain"/>
    <property type="match status" value="1"/>
</dbReference>
<dbReference type="SMART" id="SM00448">
    <property type="entry name" value="REC"/>
    <property type="match status" value="1"/>
</dbReference>
<evidence type="ECO:0000256" key="8">
    <source>
        <dbReference type="PROSITE-ProRule" id="PRU00169"/>
    </source>
</evidence>
<dbReference type="RefSeq" id="WP_281092796.1">
    <property type="nucleotide sequence ID" value="NZ_JARYZI010000001.1"/>
</dbReference>
<comment type="function">
    <text evidence="7">May play the central regulatory role in sporulation. It may be an element of the effector pathway responsible for the activation of sporulation genes in response to nutritional stress. Spo0A may act in concert with spo0H (a sigma factor) to control the expression of some genes that are critical to the sporulation process.</text>
</comment>
<dbReference type="InterPro" id="IPR001789">
    <property type="entry name" value="Sig_transdc_resp-reg_receiver"/>
</dbReference>
<dbReference type="Gene3D" id="6.10.250.690">
    <property type="match status" value="1"/>
</dbReference>
<dbReference type="PROSITE" id="PS51755">
    <property type="entry name" value="OMPR_PHOB"/>
    <property type="match status" value="1"/>
</dbReference>
<dbReference type="InterPro" id="IPR036388">
    <property type="entry name" value="WH-like_DNA-bd_sf"/>
</dbReference>
<keyword evidence="3" id="KW-0902">Two-component regulatory system</keyword>
<accession>A0ABT6N9A4</accession>